<dbReference type="InterPro" id="IPR039258">
    <property type="entry name" value="ZNF511"/>
</dbReference>
<dbReference type="PANTHER" id="PTHR21354">
    <property type="entry name" value="ZINC FINGER PROTEIN 511"/>
    <property type="match status" value="1"/>
</dbReference>
<feature type="region of interest" description="Disordered" evidence="1">
    <location>
        <begin position="118"/>
        <end position="170"/>
    </location>
</feature>
<dbReference type="EMBL" id="KQ964245">
    <property type="protein sequence ID" value="KXJ97214.1"/>
    <property type="molecule type" value="Genomic_DNA"/>
</dbReference>
<dbReference type="InParanoid" id="A0A136JJ93"/>
<organism evidence="3 4">
    <name type="scientific">Microdochium bolleyi</name>
    <dbReference type="NCBI Taxonomy" id="196109"/>
    <lineage>
        <taxon>Eukaryota</taxon>
        <taxon>Fungi</taxon>
        <taxon>Dikarya</taxon>
        <taxon>Ascomycota</taxon>
        <taxon>Pezizomycotina</taxon>
        <taxon>Sordariomycetes</taxon>
        <taxon>Xylariomycetidae</taxon>
        <taxon>Xylariales</taxon>
        <taxon>Microdochiaceae</taxon>
        <taxon>Microdochium</taxon>
    </lineage>
</organism>
<evidence type="ECO:0000259" key="2">
    <source>
        <dbReference type="PROSITE" id="PS00028"/>
    </source>
</evidence>
<keyword evidence="4" id="KW-1185">Reference proteome</keyword>
<dbReference type="PROSITE" id="PS00028">
    <property type="entry name" value="ZINC_FINGER_C2H2_1"/>
    <property type="match status" value="1"/>
</dbReference>
<reference evidence="4" key="1">
    <citation type="submission" date="2016-02" db="EMBL/GenBank/DDBJ databases">
        <title>Draft genome sequence of Microdochium bolleyi, a fungal endophyte of beachgrass.</title>
        <authorList>
            <consortium name="DOE Joint Genome Institute"/>
            <person name="David A.S."/>
            <person name="May G."/>
            <person name="Haridas S."/>
            <person name="Lim J."/>
            <person name="Wang M."/>
            <person name="Labutti K."/>
            <person name="Lipzen A."/>
            <person name="Barry K."/>
            <person name="Grigoriev I.V."/>
        </authorList>
    </citation>
    <scope>NUCLEOTIDE SEQUENCE [LARGE SCALE GENOMIC DNA]</scope>
    <source>
        <strain evidence="4">J235TASD1</strain>
    </source>
</reference>
<dbReference type="OrthoDB" id="18440at2759"/>
<evidence type="ECO:0000313" key="3">
    <source>
        <dbReference type="EMBL" id="KXJ97214.1"/>
    </source>
</evidence>
<proteinExistence type="predicted"/>
<sequence>MRCTLPPHREPVAFRSYGDYEAHYSKEHVYRCAECHRNLPSAHYLGLHFEECHDPFAAVKRDKGEHTYSCFAEDCDRKCRTPQKRRMHAIDKHMFPKNYFFAVTKEGVDGRSSLLMGPGYHRRRSSVAKSTAISSSAGKETAKEARHSSEGNSQVSHERPDSEMEDLAGAMSSLQFVPTSIRFGRAGKKAGFVRQ</sequence>
<feature type="domain" description="C2H2-type" evidence="2">
    <location>
        <begin position="32"/>
        <end position="53"/>
    </location>
</feature>
<dbReference type="AlphaFoldDB" id="A0A136JJ93"/>
<evidence type="ECO:0000256" key="1">
    <source>
        <dbReference type="SAM" id="MobiDB-lite"/>
    </source>
</evidence>
<feature type="compositionally biased region" description="Basic and acidic residues" evidence="1">
    <location>
        <begin position="140"/>
        <end position="149"/>
    </location>
</feature>
<protein>
    <recommendedName>
        <fullName evidence="2">C2H2-type domain-containing protein</fullName>
    </recommendedName>
</protein>
<dbReference type="Proteomes" id="UP000070501">
    <property type="component" value="Unassembled WGS sequence"/>
</dbReference>
<name>A0A136JJ93_9PEZI</name>
<feature type="compositionally biased region" description="Low complexity" evidence="1">
    <location>
        <begin position="127"/>
        <end position="137"/>
    </location>
</feature>
<dbReference type="InterPro" id="IPR013087">
    <property type="entry name" value="Znf_C2H2_type"/>
</dbReference>
<gene>
    <name evidence="3" type="ORF">Micbo1qcDRAFT_156030</name>
</gene>
<evidence type="ECO:0000313" key="4">
    <source>
        <dbReference type="Proteomes" id="UP000070501"/>
    </source>
</evidence>
<dbReference type="PANTHER" id="PTHR21354:SF0">
    <property type="entry name" value="ZINC FINGER PROTEIN 511"/>
    <property type="match status" value="1"/>
</dbReference>
<dbReference type="SMART" id="SM00355">
    <property type="entry name" value="ZnF_C2H2"/>
    <property type="match status" value="2"/>
</dbReference>
<accession>A0A136JJ93</accession>